<dbReference type="eggNOG" id="COG1853">
    <property type="taxonomic scope" value="Bacteria"/>
</dbReference>
<dbReference type="GO" id="GO:0016646">
    <property type="term" value="F:oxidoreductase activity, acting on the CH-NH group of donors, NAD or NADP as acceptor"/>
    <property type="evidence" value="ECO:0007669"/>
    <property type="project" value="UniProtKB-ARBA"/>
</dbReference>
<dbReference type="InterPro" id="IPR012349">
    <property type="entry name" value="Split_barrel_FMN-bd"/>
</dbReference>
<evidence type="ECO:0000256" key="1">
    <source>
        <dbReference type="ARBA" id="ARBA00001917"/>
    </source>
</evidence>
<dbReference type="Proteomes" id="UP000002011">
    <property type="component" value="Chromosome"/>
</dbReference>
<feature type="domain" description="Flavin reductase like" evidence="4">
    <location>
        <begin position="22"/>
        <end position="177"/>
    </location>
</feature>
<sequence length="228" mass="25355">MKCFVKKHKHMHQVSNPSILYFGTPVVLVGTTNSDNTFNLAPISSAFWLGYRCMIGIAAHSKTTENILRTRECVLNLPSVNQAEAVDKLALLTGSNPVPAGKVAKGYVHEPDKFSRAKLTPGESEIVKAPRVLECPVHLEAQFVGIHPFAAETGIENIRSVTMELKIVRVHLDDSILSDQNRDHVDPEKWKPLIMSFQQFYGLGSRVHSSKLASVPQKLYRTPDTERA</sequence>
<gene>
    <name evidence="5" type="ordered locus">Dfer_0926</name>
</gene>
<dbReference type="KEGG" id="dfe:Dfer_0926"/>
<dbReference type="GO" id="GO:0010181">
    <property type="term" value="F:FMN binding"/>
    <property type="evidence" value="ECO:0007669"/>
    <property type="project" value="InterPro"/>
</dbReference>
<comment type="cofactor">
    <cofactor evidence="1">
        <name>FMN</name>
        <dbReference type="ChEBI" id="CHEBI:58210"/>
    </cofactor>
</comment>
<dbReference type="AlphaFoldDB" id="C6W375"/>
<evidence type="ECO:0000259" key="4">
    <source>
        <dbReference type="Pfam" id="PF01613"/>
    </source>
</evidence>
<proteinExistence type="inferred from homology"/>
<dbReference type="Pfam" id="PF01613">
    <property type="entry name" value="Flavin_Reduct"/>
    <property type="match status" value="1"/>
</dbReference>
<organism evidence="5 6">
    <name type="scientific">Dyadobacter fermentans (strain ATCC 700827 / DSM 18053 / CIP 107007 / KCTC 52180 / NS114)</name>
    <dbReference type="NCBI Taxonomy" id="471854"/>
    <lineage>
        <taxon>Bacteria</taxon>
        <taxon>Pseudomonadati</taxon>
        <taxon>Bacteroidota</taxon>
        <taxon>Cytophagia</taxon>
        <taxon>Cytophagales</taxon>
        <taxon>Spirosomataceae</taxon>
        <taxon>Dyadobacter</taxon>
    </lineage>
</organism>
<protein>
    <submittedName>
        <fullName evidence="5">Flavin reductase domain protein FMN-binding</fullName>
    </submittedName>
</protein>
<reference evidence="5 6" key="1">
    <citation type="journal article" date="2009" name="Stand. Genomic Sci.">
        <title>Complete genome sequence of Dyadobacter fermentans type strain (NS114).</title>
        <authorList>
            <person name="Lang E."/>
            <person name="Lapidus A."/>
            <person name="Chertkov O."/>
            <person name="Brettin T."/>
            <person name="Detter J.C."/>
            <person name="Han C."/>
            <person name="Copeland A."/>
            <person name="Glavina Del Rio T."/>
            <person name="Nolan M."/>
            <person name="Chen F."/>
            <person name="Lucas S."/>
            <person name="Tice H."/>
            <person name="Cheng J.F."/>
            <person name="Land M."/>
            <person name="Hauser L."/>
            <person name="Chang Y.J."/>
            <person name="Jeffries C.D."/>
            <person name="Kopitz M."/>
            <person name="Bruce D."/>
            <person name="Goodwin L."/>
            <person name="Pitluck S."/>
            <person name="Ovchinnikova G."/>
            <person name="Pati A."/>
            <person name="Ivanova N."/>
            <person name="Mavrommatis K."/>
            <person name="Chen A."/>
            <person name="Palaniappan K."/>
            <person name="Chain P."/>
            <person name="Bristow J."/>
            <person name="Eisen J.A."/>
            <person name="Markowitz V."/>
            <person name="Hugenholtz P."/>
            <person name="Goker M."/>
            <person name="Rohde M."/>
            <person name="Kyrpides N.C."/>
            <person name="Klenk H.P."/>
        </authorList>
    </citation>
    <scope>NUCLEOTIDE SEQUENCE [LARGE SCALE GENOMIC DNA]</scope>
    <source>
        <strain evidence="6">ATCC 700827 / DSM 18053 / CIP 107007 / KCTC 52180 / NS114</strain>
    </source>
</reference>
<dbReference type="PANTHER" id="PTHR43567:SF1">
    <property type="entry name" value="FLAVOREDOXIN"/>
    <property type="match status" value="1"/>
</dbReference>
<dbReference type="SUPFAM" id="SSF50475">
    <property type="entry name" value="FMN-binding split barrel"/>
    <property type="match status" value="1"/>
</dbReference>
<keyword evidence="2" id="KW-0285">Flavoprotein</keyword>
<dbReference type="STRING" id="471854.Dfer_0926"/>
<dbReference type="HOGENOM" id="CLU_075333_0_0_10"/>
<name>C6W375_DYAFD</name>
<evidence type="ECO:0000256" key="2">
    <source>
        <dbReference type="ARBA" id="ARBA00022630"/>
    </source>
</evidence>
<evidence type="ECO:0000313" key="6">
    <source>
        <dbReference type="Proteomes" id="UP000002011"/>
    </source>
</evidence>
<accession>C6W375</accession>
<dbReference type="EMBL" id="CP001619">
    <property type="protein sequence ID" value="ACT92179.1"/>
    <property type="molecule type" value="Genomic_DNA"/>
</dbReference>
<dbReference type="InterPro" id="IPR002563">
    <property type="entry name" value="Flavin_Rdtase-like_dom"/>
</dbReference>
<dbReference type="InterPro" id="IPR052174">
    <property type="entry name" value="Flavoredoxin"/>
</dbReference>
<keyword evidence="6" id="KW-1185">Reference proteome</keyword>
<evidence type="ECO:0000256" key="3">
    <source>
        <dbReference type="ARBA" id="ARBA00038054"/>
    </source>
</evidence>
<dbReference type="Gene3D" id="2.30.110.10">
    <property type="entry name" value="Electron Transport, Fmn-binding Protein, Chain A"/>
    <property type="match status" value="1"/>
</dbReference>
<comment type="similarity">
    <text evidence="3">Belongs to the flavoredoxin family.</text>
</comment>
<dbReference type="PANTHER" id="PTHR43567">
    <property type="entry name" value="FLAVOREDOXIN-RELATED-RELATED"/>
    <property type="match status" value="1"/>
</dbReference>
<evidence type="ECO:0000313" key="5">
    <source>
        <dbReference type="EMBL" id="ACT92179.1"/>
    </source>
</evidence>